<organism evidence="1 2">
    <name type="scientific">Mauremys mutica</name>
    <name type="common">yellowpond turtle</name>
    <dbReference type="NCBI Taxonomy" id="74926"/>
    <lineage>
        <taxon>Eukaryota</taxon>
        <taxon>Metazoa</taxon>
        <taxon>Chordata</taxon>
        <taxon>Craniata</taxon>
        <taxon>Vertebrata</taxon>
        <taxon>Euteleostomi</taxon>
        <taxon>Archelosauria</taxon>
        <taxon>Testudinata</taxon>
        <taxon>Testudines</taxon>
        <taxon>Cryptodira</taxon>
        <taxon>Durocryptodira</taxon>
        <taxon>Testudinoidea</taxon>
        <taxon>Geoemydidae</taxon>
        <taxon>Geoemydinae</taxon>
        <taxon>Mauremys</taxon>
    </lineage>
</organism>
<evidence type="ECO:0000313" key="2">
    <source>
        <dbReference type="Proteomes" id="UP000827986"/>
    </source>
</evidence>
<sequence>MRTHFSSQKLKSEKKEDQYDQLTQVPICAEGQQKHRLEPFSDISQINNYRGKSLFSTFHSFLLNFKLKNLKPASPAPPILKSAKMVDLSSASPSLRVVVSPAGSTSEKNRSMKETKSNKNKLYISLKIGRKEIYSLFYKTTCFSFYEDSSCGYFRKASKAITETVTISADAEILGSSAFYSF</sequence>
<keyword evidence="2" id="KW-1185">Reference proteome</keyword>
<protein>
    <submittedName>
        <fullName evidence="1">Uncharacterized protein</fullName>
    </submittedName>
</protein>
<evidence type="ECO:0000313" key="1">
    <source>
        <dbReference type="EMBL" id="KAH1169356.1"/>
    </source>
</evidence>
<name>A0A9D3WWY7_9SAUR</name>
<dbReference type="AlphaFoldDB" id="A0A9D3WWY7"/>
<proteinExistence type="predicted"/>
<accession>A0A9D3WWY7</accession>
<reference evidence="1" key="1">
    <citation type="submission" date="2021-09" db="EMBL/GenBank/DDBJ databases">
        <title>The genome of Mauremys mutica provides insights into the evolution of semi-aquatic lifestyle.</title>
        <authorList>
            <person name="Gong S."/>
            <person name="Gao Y."/>
        </authorList>
    </citation>
    <scope>NUCLEOTIDE SEQUENCE</scope>
    <source>
        <strain evidence="1">MM-2020</strain>
        <tissue evidence="1">Muscle</tissue>
    </source>
</reference>
<dbReference type="EMBL" id="JAHDVG010000485">
    <property type="protein sequence ID" value="KAH1169356.1"/>
    <property type="molecule type" value="Genomic_DNA"/>
</dbReference>
<comment type="caution">
    <text evidence="1">The sequence shown here is derived from an EMBL/GenBank/DDBJ whole genome shotgun (WGS) entry which is preliminary data.</text>
</comment>
<gene>
    <name evidence="1" type="ORF">KIL84_013946</name>
</gene>
<dbReference type="Proteomes" id="UP000827986">
    <property type="component" value="Unassembled WGS sequence"/>
</dbReference>